<dbReference type="InterPro" id="IPR017907">
    <property type="entry name" value="Znf_RING_CS"/>
</dbReference>
<dbReference type="InterPro" id="IPR002110">
    <property type="entry name" value="Ankyrin_rpt"/>
</dbReference>
<protein>
    <recommendedName>
        <fullName evidence="7">RING-type domain-containing protein</fullName>
    </recommendedName>
</protein>
<evidence type="ECO:0000256" key="6">
    <source>
        <dbReference type="SAM" id="MobiDB-lite"/>
    </source>
</evidence>
<evidence type="ECO:0000256" key="1">
    <source>
        <dbReference type="ARBA" id="ARBA00022723"/>
    </source>
</evidence>
<keyword evidence="1" id="KW-0479">Metal-binding</keyword>
<sequence length="429" mass="43722">MTPIHLAAWAGRSHVVAYLCAWSSEHATPRRSLVNVPCGLGAQLPPLAFACARRHAEVVAVLLRHGASITLRGHCVCLGTRLPHPGLAQYGLPPAAGTHATALHIASAVHDNSAVVKLLLGYYLENVLVRARAPMYDPRLQRNGESQRALELQGSASLAAAAAAAARRRQRPAQPSAPSAAAYSSSLPSAAPSSRVAATAAGAAGLPEQQQPQLQVSVAALLDPNTLLQDALPEVARAATSLVGHRTLTNGNVPTLQQLAAAALAGRLSKSVEAASAGGVQVPVCCLPAKVAGSVAPLPRCESPTLPGSASCSRSISGRSSAGGSSCASPCGSSCSNVSSSRTSSSGGNASMDGRESSRRPLVPGGSGDAESEEQCCICMAEVCTVRSSNCTHGVCAGCAKQLCKQVSAKLAPLRCPFCRDVVKSFVLC</sequence>
<dbReference type="Gene3D" id="1.25.40.20">
    <property type="entry name" value="Ankyrin repeat-containing domain"/>
    <property type="match status" value="1"/>
</dbReference>
<feature type="compositionally biased region" description="Low complexity" evidence="6">
    <location>
        <begin position="322"/>
        <end position="351"/>
    </location>
</feature>
<dbReference type="InterPro" id="IPR001841">
    <property type="entry name" value="Znf_RING"/>
</dbReference>
<gene>
    <name evidence="8" type="ORF">HYH02_012320</name>
</gene>
<dbReference type="PROSITE" id="PS50089">
    <property type="entry name" value="ZF_RING_2"/>
    <property type="match status" value="1"/>
</dbReference>
<keyword evidence="4" id="KW-0040">ANK repeat</keyword>
<dbReference type="PROSITE" id="PS00518">
    <property type="entry name" value="ZF_RING_1"/>
    <property type="match status" value="1"/>
</dbReference>
<dbReference type="SUPFAM" id="SSF48403">
    <property type="entry name" value="Ankyrin repeat"/>
    <property type="match status" value="1"/>
</dbReference>
<dbReference type="Proteomes" id="UP000613740">
    <property type="component" value="Unassembled WGS sequence"/>
</dbReference>
<dbReference type="GO" id="GO:0008270">
    <property type="term" value="F:zinc ion binding"/>
    <property type="evidence" value="ECO:0007669"/>
    <property type="project" value="UniProtKB-KW"/>
</dbReference>
<reference evidence="8" key="1">
    <citation type="journal article" date="2020" name="bioRxiv">
        <title>Comparative genomics of Chlamydomonas.</title>
        <authorList>
            <person name="Craig R.J."/>
            <person name="Hasan A.R."/>
            <person name="Ness R.W."/>
            <person name="Keightley P.D."/>
        </authorList>
    </citation>
    <scope>NUCLEOTIDE SEQUENCE</scope>
    <source>
        <strain evidence="8">CCAP 11/173</strain>
    </source>
</reference>
<feature type="domain" description="RING-type" evidence="7">
    <location>
        <begin position="376"/>
        <end position="420"/>
    </location>
</feature>
<feature type="region of interest" description="Disordered" evidence="6">
    <location>
        <begin position="166"/>
        <end position="185"/>
    </location>
</feature>
<dbReference type="SMART" id="SM00248">
    <property type="entry name" value="ANK"/>
    <property type="match status" value="2"/>
</dbReference>
<evidence type="ECO:0000313" key="8">
    <source>
        <dbReference type="EMBL" id="KAG2434494.1"/>
    </source>
</evidence>
<organism evidence="8 9">
    <name type="scientific">Chlamydomonas schloesseri</name>
    <dbReference type="NCBI Taxonomy" id="2026947"/>
    <lineage>
        <taxon>Eukaryota</taxon>
        <taxon>Viridiplantae</taxon>
        <taxon>Chlorophyta</taxon>
        <taxon>core chlorophytes</taxon>
        <taxon>Chlorophyceae</taxon>
        <taxon>CS clade</taxon>
        <taxon>Chlamydomonadales</taxon>
        <taxon>Chlamydomonadaceae</taxon>
        <taxon>Chlamydomonas</taxon>
    </lineage>
</organism>
<dbReference type="PROSITE" id="PS50088">
    <property type="entry name" value="ANK_REPEAT"/>
    <property type="match status" value="1"/>
</dbReference>
<dbReference type="SUPFAM" id="SSF57850">
    <property type="entry name" value="RING/U-box"/>
    <property type="match status" value="1"/>
</dbReference>
<evidence type="ECO:0000256" key="3">
    <source>
        <dbReference type="ARBA" id="ARBA00022833"/>
    </source>
</evidence>
<feature type="repeat" description="ANK" evidence="4">
    <location>
        <begin position="42"/>
        <end position="74"/>
    </location>
</feature>
<feature type="region of interest" description="Disordered" evidence="6">
    <location>
        <begin position="322"/>
        <end position="371"/>
    </location>
</feature>
<evidence type="ECO:0000256" key="5">
    <source>
        <dbReference type="PROSITE-ProRule" id="PRU00175"/>
    </source>
</evidence>
<comment type="caution">
    <text evidence="8">The sequence shown here is derived from an EMBL/GenBank/DDBJ whole genome shotgun (WGS) entry which is preliminary data.</text>
</comment>
<evidence type="ECO:0000259" key="7">
    <source>
        <dbReference type="PROSITE" id="PS50089"/>
    </source>
</evidence>
<proteinExistence type="predicted"/>
<dbReference type="InterPro" id="IPR036770">
    <property type="entry name" value="Ankyrin_rpt-contain_sf"/>
</dbReference>
<dbReference type="Gene3D" id="3.30.40.10">
    <property type="entry name" value="Zinc/RING finger domain, C3HC4 (zinc finger)"/>
    <property type="match status" value="1"/>
</dbReference>
<feature type="compositionally biased region" description="Low complexity" evidence="6">
    <location>
        <begin position="172"/>
        <end position="185"/>
    </location>
</feature>
<keyword evidence="9" id="KW-1185">Reference proteome</keyword>
<accession>A0A835T614</accession>
<dbReference type="InterPro" id="IPR013083">
    <property type="entry name" value="Znf_RING/FYVE/PHD"/>
</dbReference>
<dbReference type="EMBL" id="JAEHOD010000057">
    <property type="protein sequence ID" value="KAG2434494.1"/>
    <property type="molecule type" value="Genomic_DNA"/>
</dbReference>
<keyword evidence="3" id="KW-0862">Zinc</keyword>
<dbReference type="AlphaFoldDB" id="A0A835T614"/>
<dbReference type="OrthoDB" id="540610at2759"/>
<evidence type="ECO:0000313" key="9">
    <source>
        <dbReference type="Proteomes" id="UP000613740"/>
    </source>
</evidence>
<evidence type="ECO:0000256" key="2">
    <source>
        <dbReference type="ARBA" id="ARBA00022771"/>
    </source>
</evidence>
<keyword evidence="2 5" id="KW-0863">Zinc-finger</keyword>
<evidence type="ECO:0000256" key="4">
    <source>
        <dbReference type="PROSITE-ProRule" id="PRU00023"/>
    </source>
</evidence>
<name>A0A835T614_9CHLO</name>